<evidence type="ECO:0000313" key="7">
    <source>
        <dbReference type="Proteomes" id="UP000292886"/>
    </source>
</evidence>
<dbReference type="GO" id="GO:0005886">
    <property type="term" value="C:plasma membrane"/>
    <property type="evidence" value="ECO:0007669"/>
    <property type="project" value="UniProtKB-ARBA"/>
</dbReference>
<feature type="transmembrane region" description="Helical" evidence="5">
    <location>
        <begin position="47"/>
        <end position="68"/>
    </location>
</feature>
<organism evidence="6 7">
    <name type="scientific">Periweissella cryptocerci</name>
    <dbReference type="NCBI Taxonomy" id="2506420"/>
    <lineage>
        <taxon>Bacteria</taxon>
        <taxon>Bacillati</taxon>
        <taxon>Bacillota</taxon>
        <taxon>Bacilli</taxon>
        <taxon>Lactobacillales</taxon>
        <taxon>Lactobacillaceae</taxon>
        <taxon>Periweissella</taxon>
    </lineage>
</organism>
<evidence type="ECO:0000256" key="2">
    <source>
        <dbReference type="ARBA" id="ARBA00022692"/>
    </source>
</evidence>
<feature type="transmembrane region" description="Helical" evidence="5">
    <location>
        <begin position="197"/>
        <end position="215"/>
    </location>
</feature>
<feature type="transmembrane region" description="Helical" evidence="5">
    <location>
        <begin position="7"/>
        <end position="35"/>
    </location>
</feature>
<keyword evidence="3 5" id="KW-1133">Transmembrane helix</keyword>
<reference evidence="7" key="1">
    <citation type="submission" date="2019-03" db="EMBL/GenBank/DDBJ databases">
        <title>Weissella sp. 26KH-42 Genome sequencing.</title>
        <authorList>
            <person name="Heo J."/>
            <person name="Kim S.-J."/>
            <person name="Kim J.-S."/>
            <person name="Hong S.-B."/>
            <person name="Kwon S.-W."/>
        </authorList>
    </citation>
    <scope>NUCLEOTIDE SEQUENCE [LARGE SCALE GENOMIC DNA]</scope>
    <source>
        <strain evidence="7">26KH-42</strain>
    </source>
</reference>
<keyword evidence="4 5" id="KW-0472">Membrane</keyword>
<dbReference type="AlphaFoldDB" id="A0A4P6YUL7"/>
<keyword evidence="7" id="KW-1185">Reference proteome</keyword>
<evidence type="ECO:0000313" key="6">
    <source>
        <dbReference type="EMBL" id="QBO36416.1"/>
    </source>
</evidence>
<dbReference type="KEGG" id="wei:EQG49_08025"/>
<dbReference type="Proteomes" id="UP000292886">
    <property type="component" value="Chromosome"/>
</dbReference>
<dbReference type="OrthoDB" id="92887at2"/>
<feature type="transmembrane region" description="Helical" evidence="5">
    <location>
        <begin position="80"/>
        <end position="99"/>
    </location>
</feature>
<sequence>MNASLKLLIALVLSLEISVTKSISLNIILVAFSFVYVIWHRPSWKQFAYLFFIPLLPAFGSWSSLYLYGTGDHIHMAWVMFTRIFAYVWIGASLTMTTTTDDLLTSLEQNAKLPSTFVYGMLGAFNFIPRIGHELNTIKISARMRGEVLHFWSPQIFFKAILTSLNWSTNLSQAMTSHGFAEGAPRTHYQTIKIPSWNWPVSFVIIISSLAYLIFSPLR</sequence>
<evidence type="ECO:0000256" key="4">
    <source>
        <dbReference type="ARBA" id="ARBA00023136"/>
    </source>
</evidence>
<protein>
    <submittedName>
        <fullName evidence="6">Energy-coupling factor transporter transmembrane protein EcfT</fullName>
    </submittedName>
</protein>
<dbReference type="Pfam" id="PF02361">
    <property type="entry name" value="CbiQ"/>
    <property type="match status" value="1"/>
</dbReference>
<keyword evidence="2 5" id="KW-0812">Transmembrane</keyword>
<dbReference type="InterPro" id="IPR003339">
    <property type="entry name" value="ABC/ECF_trnsptr_transmembrane"/>
</dbReference>
<evidence type="ECO:0000256" key="1">
    <source>
        <dbReference type="ARBA" id="ARBA00004141"/>
    </source>
</evidence>
<dbReference type="CDD" id="cd16914">
    <property type="entry name" value="EcfT"/>
    <property type="match status" value="1"/>
</dbReference>
<dbReference type="EMBL" id="CP037940">
    <property type="protein sequence ID" value="QBO36416.1"/>
    <property type="molecule type" value="Genomic_DNA"/>
</dbReference>
<name>A0A4P6YUL7_9LACO</name>
<comment type="subcellular location">
    <subcellularLocation>
        <location evidence="1">Membrane</location>
        <topology evidence="1">Multi-pass membrane protein</topology>
    </subcellularLocation>
</comment>
<evidence type="ECO:0000256" key="5">
    <source>
        <dbReference type="SAM" id="Phobius"/>
    </source>
</evidence>
<evidence type="ECO:0000256" key="3">
    <source>
        <dbReference type="ARBA" id="ARBA00022989"/>
    </source>
</evidence>
<proteinExistence type="predicted"/>
<dbReference type="RefSeq" id="WP_133363493.1">
    <property type="nucleotide sequence ID" value="NZ_CP037940.1"/>
</dbReference>
<gene>
    <name evidence="6" type="ORF">EQG49_08025</name>
</gene>
<accession>A0A4P6YUL7</accession>